<organism evidence="1 2">
    <name type="scientific">Vararia minispora EC-137</name>
    <dbReference type="NCBI Taxonomy" id="1314806"/>
    <lineage>
        <taxon>Eukaryota</taxon>
        <taxon>Fungi</taxon>
        <taxon>Dikarya</taxon>
        <taxon>Basidiomycota</taxon>
        <taxon>Agaricomycotina</taxon>
        <taxon>Agaricomycetes</taxon>
        <taxon>Russulales</taxon>
        <taxon>Lachnocladiaceae</taxon>
        <taxon>Vararia</taxon>
    </lineage>
</organism>
<protein>
    <submittedName>
        <fullName evidence="1">Uncharacterized protein</fullName>
    </submittedName>
</protein>
<proteinExistence type="predicted"/>
<name>A0ACB8Q599_9AGAM</name>
<evidence type="ECO:0000313" key="1">
    <source>
        <dbReference type="EMBL" id="KAI0026941.1"/>
    </source>
</evidence>
<comment type="caution">
    <text evidence="1">The sequence shown here is derived from an EMBL/GenBank/DDBJ whole genome shotgun (WGS) entry which is preliminary data.</text>
</comment>
<accession>A0ACB8Q599</accession>
<gene>
    <name evidence="1" type="ORF">K488DRAFT_91624</name>
</gene>
<keyword evidence="2" id="KW-1185">Reference proteome</keyword>
<sequence>MSSRTSPLRPPPEYLLLTPLPVLPSLRRRDPARSNNSPPKPRMSALAVRRLSVLPELDEREPSSSRPSSPPALLLPSPATSPNPKRLSRYGKASMLAPSADDLTFERPRPAPRPPASVAAPTPKPSKRLTVRLSAFDFEIPAKLPEASDAVAFPAPPSPTLSSASDVDVPCPTTAVRLSAFPFDLPADFARPPSPASSLSSDDTATSDDLPLTPTSDDDEWPASGYTCAVPIRPLVINKTAPRFPPVEHDEHEDDATWYARELGARFALAAHEPSPLAA</sequence>
<reference evidence="1" key="2">
    <citation type="journal article" date="2022" name="New Phytol.">
        <title>Evolutionary transition to the ectomycorrhizal habit in the genomes of a hyperdiverse lineage of mushroom-forming fungi.</title>
        <authorList>
            <person name="Looney B."/>
            <person name="Miyauchi S."/>
            <person name="Morin E."/>
            <person name="Drula E."/>
            <person name="Courty P.E."/>
            <person name="Kohler A."/>
            <person name="Kuo A."/>
            <person name="LaButti K."/>
            <person name="Pangilinan J."/>
            <person name="Lipzen A."/>
            <person name="Riley R."/>
            <person name="Andreopoulos W."/>
            <person name="He G."/>
            <person name="Johnson J."/>
            <person name="Nolan M."/>
            <person name="Tritt A."/>
            <person name="Barry K.W."/>
            <person name="Grigoriev I.V."/>
            <person name="Nagy L.G."/>
            <person name="Hibbett D."/>
            <person name="Henrissat B."/>
            <person name="Matheny P.B."/>
            <person name="Labbe J."/>
            <person name="Martin F.M."/>
        </authorList>
    </citation>
    <scope>NUCLEOTIDE SEQUENCE</scope>
    <source>
        <strain evidence="1">EC-137</strain>
    </source>
</reference>
<dbReference type="Proteomes" id="UP000814128">
    <property type="component" value="Unassembled WGS sequence"/>
</dbReference>
<reference evidence="1" key="1">
    <citation type="submission" date="2021-02" db="EMBL/GenBank/DDBJ databases">
        <authorList>
            <consortium name="DOE Joint Genome Institute"/>
            <person name="Ahrendt S."/>
            <person name="Looney B.P."/>
            <person name="Miyauchi S."/>
            <person name="Morin E."/>
            <person name="Drula E."/>
            <person name="Courty P.E."/>
            <person name="Chicoki N."/>
            <person name="Fauchery L."/>
            <person name="Kohler A."/>
            <person name="Kuo A."/>
            <person name="Labutti K."/>
            <person name="Pangilinan J."/>
            <person name="Lipzen A."/>
            <person name="Riley R."/>
            <person name="Andreopoulos W."/>
            <person name="He G."/>
            <person name="Johnson J."/>
            <person name="Barry K.W."/>
            <person name="Grigoriev I.V."/>
            <person name="Nagy L."/>
            <person name="Hibbett D."/>
            <person name="Henrissat B."/>
            <person name="Matheny P.B."/>
            <person name="Labbe J."/>
            <person name="Martin F."/>
        </authorList>
    </citation>
    <scope>NUCLEOTIDE SEQUENCE</scope>
    <source>
        <strain evidence="1">EC-137</strain>
    </source>
</reference>
<feature type="non-terminal residue" evidence="1">
    <location>
        <position position="279"/>
    </location>
</feature>
<dbReference type="EMBL" id="MU274095">
    <property type="protein sequence ID" value="KAI0026941.1"/>
    <property type="molecule type" value="Genomic_DNA"/>
</dbReference>
<evidence type="ECO:0000313" key="2">
    <source>
        <dbReference type="Proteomes" id="UP000814128"/>
    </source>
</evidence>